<dbReference type="InterPro" id="IPR055316">
    <property type="entry name" value="RSP9"/>
</dbReference>
<dbReference type="EMBL" id="MCFG01000021">
    <property type="protein sequence ID" value="ORX86446.1"/>
    <property type="molecule type" value="Genomic_DNA"/>
</dbReference>
<evidence type="ECO:0000256" key="10">
    <source>
        <dbReference type="ARBA" id="ARBA00041080"/>
    </source>
</evidence>
<dbReference type="GO" id="GO:0060294">
    <property type="term" value="P:cilium movement involved in cell motility"/>
    <property type="evidence" value="ECO:0007669"/>
    <property type="project" value="InterPro"/>
</dbReference>
<protein>
    <recommendedName>
        <fullName evidence="10">Radial spoke head protein 9 homolog</fullName>
    </recommendedName>
</protein>
<dbReference type="OrthoDB" id="10258956at2759"/>
<keyword evidence="5" id="KW-0969">Cilium</keyword>
<dbReference type="Proteomes" id="UP000193944">
    <property type="component" value="Unassembled WGS sequence"/>
</dbReference>
<reference evidence="12 13" key="1">
    <citation type="submission" date="2016-08" db="EMBL/GenBank/DDBJ databases">
        <title>A Parts List for Fungal Cellulosomes Revealed by Comparative Genomics.</title>
        <authorList>
            <consortium name="DOE Joint Genome Institute"/>
            <person name="Haitjema C.H."/>
            <person name="Gilmore S.P."/>
            <person name="Henske J.K."/>
            <person name="Solomon K.V."/>
            <person name="De Groot R."/>
            <person name="Kuo A."/>
            <person name="Mondo S.J."/>
            <person name="Salamov A.A."/>
            <person name="Labutti K."/>
            <person name="Zhao Z."/>
            <person name="Chiniquy J."/>
            <person name="Barry K."/>
            <person name="Brewer H.M."/>
            <person name="Purvine S.O."/>
            <person name="Wright A.T."/>
            <person name="Boxma B."/>
            <person name="Van Alen T."/>
            <person name="Hackstein J.H."/>
            <person name="Baker S.E."/>
            <person name="Grigoriev I.V."/>
            <person name="O'Malley M.A."/>
        </authorList>
    </citation>
    <scope>NUCLEOTIDE SEQUENCE [LARGE SCALE GENOMIC DNA]</scope>
    <source>
        <strain evidence="12 13">S4</strain>
    </source>
</reference>
<keyword evidence="4" id="KW-0282">Flagellum</keyword>
<keyword evidence="6" id="KW-0206">Cytoskeleton</keyword>
<evidence type="ECO:0000256" key="8">
    <source>
        <dbReference type="ARBA" id="ARBA00037822"/>
    </source>
</evidence>
<dbReference type="InterPro" id="IPR006802">
    <property type="entry name" value="Radial_spoke"/>
</dbReference>
<proteinExistence type="inferred from homology"/>
<evidence type="ECO:0000313" key="13">
    <source>
        <dbReference type="Proteomes" id="UP000193944"/>
    </source>
</evidence>
<dbReference type="PANTHER" id="PTHR22069:SF0">
    <property type="entry name" value="RADIAL SPOKE HEAD PROTEIN 9 HOMOLOG"/>
    <property type="match status" value="1"/>
</dbReference>
<evidence type="ECO:0000256" key="7">
    <source>
        <dbReference type="ARBA" id="ARBA00023273"/>
    </source>
</evidence>
<dbReference type="GO" id="GO:0035082">
    <property type="term" value="P:axoneme assembly"/>
    <property type="evidence" value="ECO:0007669"/>
    <property type="project" value="InterPro"/>
</dbReference>
<name>A0A1Y1XLR8_9FUNG</name>
<evidence type="ECO:0000256" key="9">
    <source>
        <dbReference type="ARBA" id="ARBA00038319"/>
    </source>
</evidence>
<feature type="region of interest" description="Disordered" evidence="11">
    <location>
        <begin position="112"/>
        <end position="132"/>
    </location>
</feature>
<keyword evidence="13" id="KW-1185">Reference proteome</keyword>
<evidence type="ECO:0000313" key="12">
    <source>
        <dbReference type="EMBL" id="ORX86446.1"/>
    </source>
</evidence>
<dbReference type="GO" id="GO:0044458">
    <property type="term" value="P:motile cilium assembly"/>
    <property type="evidence" value="ECO:0007669"/>
    <property type="project" value="TreeGrafter"/>
</dbReference>
<gene>
    <name evidence="12" type="ORF">BCR32DRAFT_216223</name>
</gene>
<keyword evidence="2" id="KW-0963">Cytoplasm</keyword>
<dbReference type="STRING" id="1754192.A0A1Y1XLR8"/>
<dbReference type="Pfam" id="PF04712">
    <property type="entry name" value="Radial_spoke"/>
    <property type="match status" value="1"/>
</dbReference>
<comment type="subcellular location">
    <subcellularLocation>
        <location evidence="8">Cell projection</location>
        <location evidence="8">Kinocilium</location>
    </subcellularLocation>
    <subcellularLocation>
        <location evidence="1">Cytoplasm</location>
        <location evidence="1">Cytoskeleton</location>
        <location evidence="1">Flagellum axoneme</location>
    </subcellularLocation>
</comment>
<evidence type="ECO:0000256" key="5">
    <source>
        <dbReference type="ARBA" id="ARBA00023069"/>
    </source>
</evidence>
<keyword evidence="7" id="KW-0966">Cell projection</keyword>
<sequence>MFLMDDINYLNLGGFTINYEDRAGLNSSIRILKDAEKYENVSLWGRILGVQKDYFIAQCWNDDIFDRKYFYSTDTITWLQLPEITEEELKDISQIYSRFIGDPSYEYQLPNPVQNNQTQLDDENQPQEKEPINEEKRLSGVIKMINYDVEIIPRGSYYQDRLKKIHFNYKFKGLSEKEMIDLTSYFHFRSGFKLSLDTIEDRIDIDQSIDIFDNIEKDKPDGTWSLQVEHGGSTITLKSLLWPGYFFFHTPRTAMRQCKFGSMYNGYGIKNVNLGIML</sequence>
<evidence type="ECO:0000256" key="4">
    <source>
        <dbReference type="ARBA" id="ARBA00022846"/>
    </source>
</evidence>
<evidence type="ECO:0000256" key="2">
    <source>
        <dbReference type="ARBA" id="ARBA00022490"/>
    </source>
</evidence>
<dbReference type="GO" id="GO:0001534">
    <property type="term" value="C:radial spoke"/>
    <property type="evidence" value="ECO:0007669"/>
    <property type="project" value="InterPro"/>
</dbReference>
<comment type="caution">
    <text evidence="12">The sequence shown here is derived from an EMBL/GenBank/DDBJ whole genome shotgun (WGS) entry which is preliminary data.</text>
</comment>
<evidence type="ECO:0000256" key="6">
    <source>
        <dbReference type="ARBA" id="ARBA00023212"/>
    </source>
</evidence>
<organism evidence="12 13">
    <name type="scientific">Anaeromyces robustus</name>
    <dbReference type="NCBI Taxonomy" id="1754192"/>
    <lineage>
        <taxon>Eukaryota</taxon>
        <taxon>Fungi</taxon>
        <taxon>Fungi incertae sedis</taxon>
        <taxon>Chytridiomycota</taxon>
        <taxon>Chytridiomycota incertae sedis</taxon>
        <taxon>Neocallimastigomycetes</taxon>
        <taxon>Neocallimastigales</taxon>
        <taxon>Neocallimastigaceae</taxon>
        <taxon>Anaeromyces</taxon>
    </lineage>
</organism>
<evidence type="ECO:0000256" key="11">
    <source>
        <dbReference type="SAM" id="MobiDB-lite"/>
    </source>
</evidence>
<evidence type="ECO:0000256" key="3">
    <source>
        <dbReference type="ARBA" id="ARBA00022794"/>
    </source>
</evidence>
<comment type="similarity">
    <text evidence="9">Belongs to the flagellar radial spoke RSP9 family.</text>
</comment>
<reference evidence="12 13" key="2">
    <citation type="submission" date="2016-08" db="EMBL/GenBank/DDBJ databases">
        <title>Pervasive Adenine N6-methylation of Active Genes in Fungi.</title>
        <authorList>
            <consortium name="DOE Joint Genome Institute"/>
            <person name="Mondo S.J."/>
            <person name="Dannebaum R.O."/>
            <person name="Kuo R.C."/>
            <person name="Labutti K."/>
            <person name="Haridas S."/>
            <person name="Kuo A."/>
            <person name="Salamov A."/>
            <person name="Ahrendt S.R."/>
            <person name="Lipzen A."/>
            <person name="Sullivan W."/>
            <person name="Andreopoulos W.B."/>
            <person name="Clum A."/>
            <person name="Lindquist E."/>
            <person name="Daum C."/>
            <person name="Ramamoorthy G.K."/>
            <person name="Gryganskyi A."/>
            <person name="Culley D."/>
            <person name="Magnuson J.K."/>
            <person name="James T.Y."/>
            <person name="O'Malley M.A."/>
            <person name="Stajich J.E."/>
            <person name="Spatafora J.W."/>
            <person name="Visel A."/>
            <person name="Grigoriev I.V."/>
        </authorList>
    </citation>
    <scope>NUCLEOTIDE SEQUENCE [LARGE SCALE GENOMIC DNA]</scope>
    <source>
        <strain evidence="12 13">S4</strain>
    </source>
</reference>
<keyword evidence="3" id="KW-0970">Cilium biogenesis/degradation</keyword>
<accession>A0A1Y1XLR8</accession>
<dbReference type="AlphaFoldDB" id="A0A1Y1XLR8"/>
<evidence type="ECO:0000256" key="1">
    <source>
        <dbReference type="ARBA" id="ARBA00004611"/>
    </source>
</evidence>
<dbReference type="PANTHER" id="PTHR22069">
    <property type="entry name" value="MITOCHONDRIAL RIBOSOMAL PROTEIN S18"/>
    <property type="match status" value="1"/>
</dbReference>